<dbReference type="InterPro" id="IPR018466">
    <property type="entry name" value="Kre9/Knh1-like_N"/>
</dbReference>
<dbReference type="Pfam" id="PF10342">
    <property type="entry name" value="Kre9_KNH"/>
    <property type="match status" value="1"/>
</dbReference>
<dbReference type="InterPro" id="IPR052982">
    <property type="entry name" value="SRP1/TIP1-like"/>
</dbReference>
<sequence>MRVTVSAATFLAWVSAVVAQTAGFDAVLTPTKDEVVTAGSTYTITWDYSSTYAGTVSIQILEGATPTTLQLGEVIASGIDNSLGQYSWTVDSALGDDATYGLKIIYGNNAEIFQYSNPFQIAKAATTSSSSSAVAAEATTAAPSVTPAAAVVDPEDDASSTVFSTEWVTITSCAASVTDCPARSTVTSSTVKPVVTTIKASSAAGTPSGPGPVASSPASVVSVESAVPSSASSVAAVAVPKTTLAPSYPVSNSTVPGSGFAAIGTVTLPTSTSTGTASSSSSTSSIIAASGAGRVAAGSVVLVAGLMAAILAM</sequence>
<proteinExistence type="predicted"/>
<dbReference type="EMBL" id="LJZO01000009">
    <property type="protein sequence ID" value="ROW00108.1"/>
    <property type="molecule type" value="Genomic_DNA"/>
</dbReference>
<dbReference type="OrthoDB" id="2260257at2759"/>
<evidence type="ECO:0000259" key="3">
    <source>
        <dbReference type="Pfam" id="PF10342"/>
    </source>
</evidence>
<comment type="caution">
    <text evidence="4">The sequence shown here is derived from an EMBL/GenBank/DDBJ whole genome shotgun (WGS) entry which is preliminary data.</text>
</comment>
<feature type="domain" description="Yeast cell wall synthesis Kre9/Knh1-like N-terminal" evidence="3">
    <location>
        <begin position="29"/>
        <end position="121"/>
    </location>
</feature>
<evidence type="ECO:0000313" key="5">
    <source>
        <dbReference type="Proteomes" id="UP000284375"/>
    </source>
</evidence>
<feature type="signal peptide" evidence="2">
    <location>
        <begin position="1"/>
        <end position="19"/>
    </location>
</feature>
<evidence type="ECO:0000256" key="1">
    <source>
        <dbReference type="ARBA" id="ARBA00022729"/>
    </source>
</evidence>
<name>A0A423W9W3_CYTCH</name>
<evidence type="ECO:0000256" key="2">
    <source>
        <dbReference type="SAM" id="SignalP"/>
    </source>
</evidence>
<dbReference type="PANTHER" id="PTHR40633">
    <property type="entry name" value="MATRIX PROTEIN, PUTATIVE (AFU_ORTHOLOGUE AFUA_8G05410)-RELATED"/>
    <property type="match status" value="1"/>
</dbReference>
<keyword evidence="1 2" id="KW-0732">Signal</keyword>
<protein>
    <recommendedName>
        <fullName evidence="3">Yeast cell wall synthesis Kre9/Knh1-like N-terminal domain-containing protein</fullName>
    </recommendedName>
</protein>
<dbReference type="Proteomes" id="UP000284375">
    <property type="component" value="Unassembled WGS sequence"/>
</dbReference>
<dbReference type="PANTHER" id="PTHR40633:SF1">
    <property type="entry name" value="GPI ANCHORED SERINE-THREONINE RICH PROTEIN (AFU_ORTHOLOGUE AFUA_1G03630)"/>
    <property type="match status" value="1"/>
</dbReference>
<dbReference type="AlphaFoldDB" id="A0A423W9W3"/>
<organism evidence="4 5">
    <name type="scientific">Cytospora chrysosperma</name>
    <name type="common">Cytospora canker fungus</name>
    <name type="synonym">Sphaeria chrysosperma</name>
    <dbReference type="NCBI Taxonomy" id="252740"/>
    <lineage>
        <taxon>Eukaryota</taxon>
        <taxon>Fungi</taxon>
        <taxon>Dikarya</taxon>
        <taxon>Ascomycota</taxon>
        <taxon>Pezizomycotina</taxon>
        <taxon>Sordariomycetes</taxon>
        <taxon>Sordariomycetidae</taxon>
        <taxon>Diaporthales</taxon>
        <taxon>Cytosporaceae</taxon>
        <taxon>Cytospora</taxon>
    </lineage>
</organism>
<keyword evidence="5" id="KW-1185">Reference proteome</keyword>
<gene>
    <name evidence="4" type="ORF">VSDG_03604</name>
</gene>
<feature type="chain" id="PRO_5019282240" description="Yeast cell wall synthesis Kre9/Knh1-like N-terminal domain-containing protein" evidence="2">
    <location>
        <begin position="20"/>
        <end position="313"/>
    </location>
</feature>
<reference evidence="4 5" key="1">
    <citation type="submission" date="2015-09" db="EMBL/GenBank/DDBJ databases">
        <title>Host preference determinants of Valsa canker pathogens revealed by comparative genomics.</title>
        <authorList>
            <person name="Yin Z."/>
            <person name="Huang L."/>
        </authorList>
    </citation>
    <scope>NUCLEOTIDE SEQUENCE [LARGE SCALE GENOMIC DNA]</scope>
    <source>
        <strain evidence="4 5">YSFL</strain>
    </source>
</reference>
<accession>A0A423W9W3</accession>
<evidence type="ECO:0000313" key="4">
    <source>
        <dbReference type="EMBL" id="ROW00108.1"/>
    </source>
</evidence>
<dbReference type="STRING" id="252740.A0A423W9W3"/>